<dbReference type="EMBL" id="RCZE01000011">
    <property type="protein sequence ID" value="TPG75084.1"/>
    <property type="molecule type" value="Genomic_DNA"/>
</dbReference>
<gene>
    <name evidence="1" type="ORF">EAH78_22940</name>
</gene>
<dbReference type="Proteomes" id="UP000317933">
    <property type="component" value="Unassembled WGS sequence"/>
</dbReference>
<proteinExistence type="predicted"/>
<accession>A0A502HN30</accession>
<name>A0A502HN30_9PSED</name>
<reference evidence="1 2" key="1">
    <citation type="journal article" date="2019" name="Environ. Microbiol.">
        <title>Species interactions and distinct microbial communities in high Arctic permafrost affected cryosols are associated with the CH4 and CO2 gas fluxes.</title>
        <authorList>
            <person name="Altshuler I."/>
            <person name="Hamel J."/>
            <person name="Turney S."/>
            <person name="Magnuson E."/>
            <person name="Levesque R."/>
            <person name="Greer C."/>
            <person name="Whyte L.G."/>
        </authorList>
    </citation>
    <scope>NUCLEOTIDE SEQUENCE [LARGE SCALE GENOMIC DNA]</scope>
    <source>
        <strain evidence="1 2">E3</strain>
    </source>
</reference>
<evidence type="ECO:0000313" key="1">
    <source>
        <dbReference type="EMBL" id="TPG75084.1"/>
    </source>
</evidence>
<evidence type="ECO:0000313" key="2">
    <source>
        <dbReference type="Proteomes" id="UP000317933"/>
    </source>
</evidence>
<dbReference type="AlphaFoldDB" id="A0A502HN30"/>
<protein>
    <submittedName>
        <fullName evidence="1">Uncharacterized protein</fullName>
    </submittedName>
</protein>
<comment type="caution">
    <text evidence="1">The sequence shown here is derived from an EMBL/GenBank/DDBJ whole genome shotgun (WGS) entry which is preliminary data.</text>
</comment>
<sequence length="63" mass="6848">MSTVSVARGLVGPPHRPVRLRSSRKSLNAVCLKTCGVWIWGRFATQRGQAPSPQVGVDADLLY</sequence>
<organism evidence="1 2">
    <name type="scientific">Pseudomonas arsenicoxydans</name>
    <dbReference type="NCBI Taxonomy" id="702115"/>
    <lineage>
        <taxon>Bacteria</taxon>
        <taxon>Pseudomonadati</taxon>
        <taxon>Pseudomonadota</taxon>
        <taxon>Gammaproteobacteria</taxon>
        <taxon>Pseudomonadales</taxon>
        <taxon>Pseudomonadaceae</taxon>
        <taxon>Pseudomonas</taxon>
    </lineage>
</organism>